<dbReference type="RefSeq" id="WP_149400616.1">
    <property type="nucleotide sequence ID" value="NZ_BIXY01000012.1"/>
</dbReference>
<protein>
    <recommendedName>
        <fullName evidence="2">Putative zinc-finger domain-containing protein</fullName>
    </recommendedName>
</protein>
<dbReference type="Gene3D" id="1.10.10.1320">
    <property type="entry name" value="Anti-sigma factor, zinc-finger domain"/>
    <property type="match status" value="1"/>
</dbReference>
<sequence length="125" mass="14393">MNCERVRDLLSAYLDDQLSAPERQSVTTHLASCADCRGILAEYHHFDALLSQLPRISPSPTLHTKIFTSPRYLKLEFELERGLQRPQVVAEITHNQDISFAILLLLIGFSTLLLLRHQRHHKHTQ</sequence>
<dbReference type="InterPro" id="IPR041916">
    <property type="entry name" value="Anti_sigma_zinc_sf"/>
</dbReference>
<reference evidence="3 4" key="1">
    <citation type="submission" date="2019-01" db="EMBL/GenBank/DDBJ databases">
        <title>Draft genome sequence of Dictyobacter sp. Uno17.</title>
        <authorList>
            <person name="Wang C.M."/>
            <person name="Zheng Y."/>
            <person name="Sakai Y."/>
            <person name="Abe K."/>
            <person name="Yokota A."/>
            <person name="Yabe S."/>
        </authorList>
    </citation>
    <scope>NUCLEOTIDE SEQUENCE [LARGE SCALE GENOMIC DNA]</scope>
    <source>
        <strain evidence="3 4">Uno17</strain>
    </source>
</reference>
<evidence type="ECO:0000259" key="2">
    <source>
        <dbReference type="Pfam" id="PF13490"/>
    </source>
</evidence>
<accession>A0A5A5T871</accession>
<dbReference type="Proteomes" id="UP000322530">
    <property type="component" value="Unassembled WGS sequence"/>
</dbReference>
<keyword evidence="4" id="KW-1185">Reference proteome</keyword>
<feature type="domain" description="Putative zinc-finger" evidence="2">
    <location>
        <begin position="3"/>
        <end position="37"/>
    </location>
</feature>
<evidence type="ECO:0000256" key="1">
    <source>
        <dbReference type="SAM" id="Phobius"/>
    </source>
</evidence>
<comment type="caution">
    <text evidence="3">The sequence shown here is derived from an EMBL/GenBank/DDBJ whole genome shotgun (WGS) entry which is preliminary data.</text>
</comment>
<evidence type="ECO:0000313" key="3">
    <source>
        <dbReference type="EMBL" id="GCF07602.1"/>
    </source>
</evidence>
<keyword evidence="1" id="KW-1133">Transmembrane helix</keyword>
<organism evidence="3 4">
    <name type="scientific">Dictyobacter arantiisoli</name>
    <dbReference type="NCBI Taxonomy" id="2014874"/>
    <lineage>
        <taxon>Bacteria</taxon>
        <taxon>Bacillati</taxon>
        <taxon>Chloroflexota</taxon>
        <taxon>Ktedonobacteria</taxon>
        <taxon>Ktedonobacterales</taxon>
        <taxon>Dictyobacteraceae</taxon>
        <taxon>Dictyobacter</taxon>
    </lineage>
</organism>
<dbReference type="InterPro" id="IPR027383">
    <property type="entry name" value="Znf_put"/>
</dbReference>
<feature type="transmembrane region" description="Helical" evidence="1">
    <location>
        <begin position="98"/>
        <end position="115"/>
    </location>
</feature>
<dbReference type="Pfam" id="PF13490">
    <property type="entry name" value="zf-HC2"/>
    <property type="match status" value="1"/>
</dbReference>
<evidence type="ECO:0000313" key="4">
    <source>
        <dbReference type="Proteomes" id="UP000322530"/>
    </source>
</evidence>
<keyword evidence="1" id="KW-0472">Membrane</keyword>
<name>A0A5A5T871_9CHLR</name>
<proteinExistence type="predicted"/>
<dbReference type="EMBL" id="BIXY01000012">
    <property type="protein sequence ID" value="GCF07602.1"/>
    <property type="molecule type" value="Genomic_DNA"/>
</dbReference>
<dbReference type="OrthoDB" id="166304at2"/>
<dbReference type="AlphaFoldDB" id="A0A5A5T871"/>
<keyword evidence="1" id="KW-0812">Transmembrane</keyword>
<gene>
    <name evidence="3" type="ORF">KDI_11660</name>
</gene>